<evidence type="ECO:0000313" key="7">
    <source>
        <dbReference type="EMBL" id="SCZ50095.1"/>
    </source>
</evidence>
<dbReference type="Gene3D" id="3.40.50.10070">
    <property type="entry name" value="TolB, N-terminal domain"/>
    <property type="match status" value="1"/>
</dbReference>
<feature type="chain" id="PRO_5011801492" description="Tol-Pal system protein TolB" evidence="5">
    <location>
        <begin position="21"/>
        <end position="434"/>
    </location>
</feature>
<comment type="similarity">
    <text evidence="2 5">Belongs to the TolB family.</text>
</comment>
<dbReference type="Pfam" id="PF04052">
    <property type="entry name" value="TolB_N"/>
    <property type="match status" value="1"/>
</dbReference>
<dbReference type="InterPro" id="IPR011659">
    <property type="entry name" value="WD40"/>
</dbReference>
<keyword evidence="8" id="KW-1185">Reference proteome</keyword>
<gene>
    <name evidence="5" type="primary">tolB</name>
    <name evidence="7" type="ORF">SAMN03097708_00336</name>
</gene>
<evidence type="ECO:0000256" key="3">
    <source>
        <dbReference type="ARBA" id="ARBA00022729"/>
    </source>
</evidence>
<comment type="subunit">
    <text evidence="5">The Tol-Pal system is composed of five core proteins: the inner membrane proteins TolA, TolQ and TolR, the periplasmic protein TolB and the outer membrane protein Pal. They form a network linking the inner and outer membranes and the peptidoglycan layer.</text>
</comment>
<dbReference type="Pfam" id="PF07676">
    <property type="entry name" value="PD40"/>
    <property type="match status" value="5"/>
</dbReference>
<dbReference type="Proteomes" id="UP000199648">
    <property type="component" value="Unassembled WGS sequence"/>
</dbReference>
<dbReference type="SUPFAM" id="SSF52964">
    <property type="entry name" value="TolB, N-terminal domain"/>
    <property type="match status" value="1"/>
</dbReference>
<dbReference type="SUPFAM" id="SSF69304">
    <property type="entry name" value="Tricorn protease N-terminal domain"/>
    <property type="match status" value="1"/>
</dbReference>
<dbReference type="PANTHER" id="PTHR36842:SF1">
    <property type="entry name" value="PROTEIN TOLB"/>
    <property type="match status" value="1"/>
</dbReference>
<dbReference type="InterPro" id="IPR014167">
    <property type="entry name" value="Tol-Pal_TolB"/>
</dbReference>
<evidence type="ECO:0000256" key="1">
    <source>
        <dbReference type="ARBA" id="ARBA00004418"/>
    </source>
</evidence>
<evidence type="ECO:0000256" key="5">
    <source>
        <dbReference type="HAMAP-Rule" id="MF_00671"/>
    </source>
</evidence>
<dbReference type="HAMAP" id="MF_00671">
    <property type="entry name" value="TolB"/>
    <property type="match status" value="1"/>
</dbReference>
<proteinExistence type="inferred from homology"/>
<dbReference type="Gene3D" id="2.120.10.30">
    <property type="entry name" value="TolB, C-terminal domain"/>
    <property type="match status" value="1"/>
</dbReference>
<reference evidence="7 8" key="1">
    <citation type="submission" date="2016-10" db="EMBL/GenBank/DDBJ databases">
        <authorList>
            <person name="de Groot N.N."/>
        </authorList>
    </citation>
    <scope>NUCLEOTIDE SEQUENCE [LARGE SCALE GENOMIC DNA]</scope>
    <source>
        <strain evidence="7 8">HLD2</strain>
    </source>
</reference>
<sequence length="434" mass="47665" precursor="true">MLAKRLLLLLLLIVPALVQARLEVTVTGGAEGALPIAIVPFGWDGDEVLSEDIAAIIKTDLAGSGRFAPLSNEQLAGRPVHGDAIDFAAWRAAGVETLLVGQVKNGNGRYQVRFQLFDVLRAKQLAGYAIPSRGPLLRRTAHQISDLVYEELTGERGAFNTHITYVTVEDIAEGERRFRLAVADADGFNEQTILTSKQPLMSPAWSPDGKQLAYVSFEARRSVVYVQNVISGKREKVAEYDGINSAPAWSPDGRRLALTLSKDGNPEIYILDLRTRALTRITRHSAIDTEPTWMPDGNALLFTSDRGGRPQIYRVATGSQGTVGRPQRISFEGRYNARPSVSPDGRNLVMVHQSRSGFQIAVQNLETGNLRILTDSRLDESPSFAPNGRMIIFATERRGRGVLEAISVDGSARQRLDLTGFDVREPAWSPFFAE</sequence>
<keyword evidence="4 5" id="KW-0574">Periplasm</keyword>
<dbReference type="InterPro" id="IPR011042">
    <property type="entry name" value="6-blade_b-propeller_TolB-like"/>
</dbReference>
<keyword evidence="5" id="KW-0132">Cell division</keyword>
<dbReference type="InterPro" id="IPR007195">
    <property type="entry name" value="TolB_N"/>
</dbReference>
<evidence type="ECO:0000256" key="4">
    <source>
        <dbReference type="ARBA" id="ARBA00022764"/>
    </source>
</evidence>
<dbReference type="STRING" id="415747.SAMN03097708_00336"/>
<evidence type="ECO:0000259" key="6">
    <source>
        <dbReference type="Pfam" id="PF04052"/>
    </source>
</evidence>
<comment type="function">
    <text evidence="5">Part of the Tol-Pal system, which plays a role in outer membrane invagination during cell division and is important for maintaining outer membrane integrity.</text>
</comment>
<protein>
    <recommendedName>
        <fullName evidence="5">Tol-Pal system protein TolB</fullName>
    </recommendedName>
</protein>
<dbReference type="RefSeq" id="WP_317623044.1">
    <property type="nucleotide sequence ID" value="NZ_FMWD01000001.1"/>
</dbReference>
<comment type="subcellular location">
    <subcellularLocation>
        <location evidence="1 5">Periplasm</location>
    </subcellularLocation>
</comment>
<dbReference type="GO" id="GO:0017038">
    <property type="term" value="P:protein import"/>
    <property type="evidence" value="ECO:0007669"/>
    <property type="project" value="InterPro"/>
</dbReference>
<dbReference type="GO" id="GO:0042597">
    <property type="term" value="C:periplasmic space"/>
    <property type="evidence" value="ECO:0007669"/>
    <property type="project" value="UniProtKB-SubCell"/>
</dbReference>
<feature type="domain" description="TolB N-terminal" evidence="6">
    <location>
        <begin position="22"/>
        <end position="125"/>
    </location>
</feature>
<dbReference type="GO" id="GO:0051301">
    <property type="term" value="P:cell division"/>
    <property type="evidence" value="ECO:0007669"/>
    <property type="project" value="UniProtKB-UniRule"/>
</dbReference>
<organism evidence="7 8">
    <name type="scientific">Thiohalomonas denitrificans</name>
    <dbReference type="NCBI Taxonomy" id="415747"/>
    <lineage>
        <taxon>Bacteria</taxon>
        <taxon>Pseudomonadati</taxon>
        <taxon>Pseudomonadota</taxon>
        <taxon>Gammaproteobacteria</taxon>
        <taxon>Thiohalomonadales</taxon>
        <taxon>Thiohalomonadaceae</taxon>
        <taxon>Thiohalomonas</taxon>
    </lineage>
</organism>
<keyword evidence="5" id="KW-0131">Cell cycle</keyword>
<accession>A0A1G5PKN4</accession>
<keyword evidence="3 5" id="KW-0732">Signal</keyword>
<dbReference type="AlphaFoldDB" id="A0A1G5PKN4"/>
<name>A0A1G5PKN4_9GAMM</name>
<dbReference type="NCBIfam" id="TIGR02800">
    <property type="entry name" value="propeller_TolB"/>
    <property type="match status" value="1"/>
</dbReference>
<evidence type="ECO:0000313" key="8">
    <source>
        <dbReference type="Proteomes" id="UP000199648"/>
    </source>
</evidence>
<dbReference type="EMBL" id="FMWD01000001">
    <property type="protein sequence ID" value="SCZ50095.1"/>
    <property type="molecule type" value="Genomic_DNA"/>
</dbReference>
<feature type="signal peptide" evidence="5">
    <location>
        <begin position="1"/>
        <end position="20"/>
    </location>
</feature>
<dbReference type="PANTHER" id="PTHR36842">
    <property type="entry name" value="PROTEIN TOLB HOMOLOG"/>
    <property type="match status" value="1"/>
</dbReference>
<evidence type="ECO:0000256" key="2">
    <source>
        <dbReference type="ARBA" id="ARBA00009820"/>
    </source>
</evidence>